<evidence type="ECO:0000256" key="3">
    <source>
        <dbReference type="ARBA" id="ARBA00022695"/>
    </source>
</evidence>
<name>A0ABV7IX35_9SPHN</name>
<evidence type="ECO:0000313" key="9">
    <source>
        <dbReference type="Proteomes" id="UP001595604"/>
    </source>
</evidence>
<reference evidence="9" key="1">
    <citation type="journal article" date="2019" name="Int. J. Syst. Evol. Microbiol.">
        <title>The Global Catalogue of Microorganisms (GCM) 10K type strain sequencing project: providing services to taxonomists for standard genome sequencing and annotation.</title>
        <authorList>
            <consortium name="The Broad Institute Genomics Platform"/>
            <consortium name="The Broad Institute Genome Sequencing Center for Infectious Disease"/>
            <person name="Wu L."/>
            <person name="Ma J."/>
        </authorList>
    </citation>
    <scope>NUCLEOTIDE SEQUENCE [LARGE SCALE GENOMIC DNA]</scope>
    <source>
        <strain evidence="9">KCTC 42984</strain>
    </source>
</reference>
<dbReference type="SUPFAM" id="SSF52540">
    <property type="entry name" value="P-loop containing nucleoside triphosphate hydrolases"/>
    <property type="match status" value="1"/>
</dbReference>
<evidence type="ECO:0000256" key="7">
    <source>
        <dbReference type="ARBA" id="ARBA00049244"/>
    </source>
</evidence>
<comment type="similarity">
    <text evidence="6">Belongs to the DNA polymerase HolA subunit family.</text>
</comment>
<keyword evidence="4" id="KW-0235">DNA replication</keyword>
<protein>
    <recommendedName>
        <fullName evidence="1">DNA-directed DNA polymerase</fullName>
        <ecNumber evidence="1">2.7.7.7</ecNumber>
    </recommendedName>
</protein>
<keyword evidence="2 8" id="KW-0808">Transferase</keyword>
<dbReference type="InterPro" id="IPR005790">
    <property type="entry name" value="DNA_polIII_delta"/>
</dbReference>
<comment type="catalytic activity">
    <reaction evidence="7">
        <text>DNA(n) + a 2'-deoxyribonucleoside 5'-triphosphate = DNA(n+1) + diphosphate</text>
        <dbReference type="Rhea" id="RHEA:22508"/>
        <dbReference type="Rhea" id="RHEA-COMP:17339"/>
        <dbReference type="Rhea" id="RHEA-COMP:17340"/>
        <dbReference type="ChEBI" id="CHEBI:33019"/>
        <dbReference type="ChEBI" id="CHEBI:61560"/>
        <dbReference type="ChEBI" id="CHEBI:173112"/>
        <dbReference type="EC" id="2.7.7.7"/>
    </reaction>
</comment>
<dbReference type="PANTHER" id="PTHR34388">
    <property type="entry name" value="DNA POLYMERASE III SUBUNIT DELTA"/>
    <property type="match status" value="1"/>
</dbReference>
<keyword evidence="5" id="KW-0239">DNA-directed DNA polymerase</keyword>
<evidence type="ECO:0000256" key="6">
    <source>
        <dbReference type="ARBA" id="ARBA00034754"/>
    </source>
</evidence>
<keyword evidence="9" id="KW-1185">Reference proteome</keyword>
<proteinExistence type="inferred from homology"/>
<organism evidence="8 9">
    <name type="scientific">Novosphingobium bradum</name>
    <dbReference type="NCBI Taxonomy" id="1737444"/>
    <lineage>
        <taxon>Bacteria</taxon>
        <taxon>Pseudomonadati</taxon>
        <taxon>Pseudomonadota</taxon>
        <taxon>Alphaproteobacteria</taxon>
        <taxon>Sphingomonadales</taxon>
        <taxon>Sphingomonadaceae</taxon>
        <taxon>Novosphingobium</taxon>
    </lineage>
</organism>
<dbReference type="EC" id="2.7.7.7" evidence="1"/>
<keyword evidence="3 8" id="KW-0548">Nucleotidyltransferase</keyword>
<dbReference type="NCBIfam" id="TIGR01128">
    <property type="entry name" value="holA"/>
    <property type="match status" value="1"/>
</dbReference>
<evidence type="ECO:0000313" key="8">
    <source>
        <dbReference type="EMBL" id="MFC3175176.1"/>
    </source>
</evidence>
<sequence>MKANQRDFARTADQAVRKARYFFFCGPDEAGVQDAVDLIAGLLPDPGERIDFTGAELKRDPVRLGDEARSVSLFGGPRHIVVRAAGDEVAEAVEILVGGTAPACPVLIAAPGATDKAKAAKLLADRDDGLVVVFWPPDARSVAATVRELADRAGLRLDTALAERIARAANLDTRIAASEVAKLAVYLDASPQSPRTADAAAFEAIGASTAEDGMMAIVNAVLGGEAARLGPELDRLRQIGLNPVAVLLAFERRVAQLAGLSARLGAGGNVRALIEAEKAARRINWKDEGDLKAQLAIWRGRRLERLVAKIAGLHRQLLSHSQDAELLLAQGLAEIARASSSRN</sequence>
<dbReference type="Gene3D" id="1.20.272.10">
    <property type="match status" value="1"/>
</dbReference>
<evidence type="ECO:0000256" key="4">
    <source>
        <dbReference type="ARBA" id="ARBA00022705"/>
    </source>
</evidence>
<dbReference type="PANTHER" id="PTHR34388:SF1">
    <property type="entry name" value="DNA POLYMERASE III SUBUNIT DELTA"/>
    <property type="match status" value="1"/>
</dbReference>
<dbReference type="InterPro" id="IPR027417">
    <property type="entry name" value="P-loop_NTPase"/>
</dbReference>
<dbReference type="GO" id="GO:0003887">
    <property type="term" value="F:DNA-directed DNA polymerase activity"/>
    <property type="evidence" value="ECO:0007669"/>
    <property type="project" value="UniProtKB-EC"/>
</dbReference>
<comment type="caution">
    <text evidence="8">The sequence shown here is derived from an EMBL/GenBank/DDBJ whole genome shotgun (WGS) entry which is preliminary data.</text>
</comment>
<evidence type="ECO:0000256" key="1">
    <source>
        <dbReference type="ARBA" id="ARBA00012417"/>
    </source>
</evidence>
<evidence type="ECO:0000256" key="2">
    <source>
        <dbReference type="ARBA" id="ARBA00022679"/>
    </source>
</evidence>
<dbReference type="Proteomes" id="UP001595604">
    <property type="component" value="Unassembled WGS sequence"/>
</dbReference>
<dbReference type="InterPro" id="IPR008921">
    <property type="entry name" value="DNA_pol3_clamp-load_cplx_C"/>
</dbReference>
<dbReference type="EMBL" id="JBHRTQ010000010">
    <property type="protein sequence ID" value="MFC3175176.1"/>
    <property type="molecule type" value="Genomic_DNA"/>
</dbReference>
<dbReference type="RefSeq" id="WP_379510545.1">
    <property type="nucleotide sequence ID" value="NZ_JBHRTQ010000010.1"/>
</dbReference>
<dbReference type="SUPFAM" id="SSF48019">
    <property type="entry name" value="post-AAA+ oligomerization domain-like"/>
    <property type="match status" value="1"/>
</dbReference>
<accession>A0ABV7IX35</accession>
<evidence type="ECO:0000256" key="5">
    <source>
        <dbReference type="ARBA" id="ARBA00022932"/>
    </source>
</evidence>
<gene>
    <name evidence="8" type="primary">holA</name>
    <name evidence="8" type="ORF">ACFOD9_13025</name>
</gene>